<evidence type="ECO:0000313" key="2">
    <source>
        <dbReference type="Proteomes" id="UP001626550"/>
    </source>
</evidence>
<feature type="non-terminal residue" evidence="1">
    <location>
        <position position="105"/>
    </location>
</feature>
<evidence type="ECO:0000313" key="1">
    <source>
        <dbReference type="EMBL" id="KAL3311202.1"/>
    </source>
</evidence>
<protein>
    <recommendedName>
        <fullName evidence="3">Lectin</fullName>
    </recommendedName>
</protein>
<feature type="non-terminal residue" evidence="1">
    <location>
        <position position="1"/>
    </location>
</feature>
<name>A0ABD2PWN9_9PLAT</name>
<reference evidence="1 2" key="1">
    <citation type="submission" date="2024-11" db="EMBL/GenBank/DDBJ databases">
        <title>Adaptive evolution of stress response genes in parasites aligns with host niche diversity.</title>
        <authorList>
            <person name="Hahn C."/>
            <person name="Resl P."/>
        </authorList>
    </citation>
    <scope>NUCLEOTIDE SEQUENCE [LARGE SCALE GENOMIC DNA]</scope>
    <source>
        <strain evidence="1">EGGRZ-B1_66</strain>
        <tissue evidence="1">Body</tissue>
    </source>
</reference>
<dbReference type="AlphaFoldDB" id="A0ABD2PWN9"/>
<accession>A0ABD2PWN9</accession>
<dbReference type="EMBL" id="JBJKFK010002371">
    <property type="protein sequence ID" value="KAL3311202.1"/>
    <property type="molecule type" value="Genomic_DNA"/>
</dbReference>
<evidence type="ECO:0008006" key="3">
    <source>
        <dbReference type="Google" id="ProtNLM"/>
    </source>
</evidence>
<dbReference type="Proteomes" id="UP001626550">
    <property type="component" value="Unassembled WGS sequence"/>
</dbReference>
<gene>
    <name evidence="1" type="ORF">Ciccas_010220</name>
</gene>
<keyword evidence="2" id="KW-1185">Reference proteome</keyword>
<proteinExistence type="predicted"/>
<organism evidence="1 2">
    <name type="scientific">Cichlidogyrus casuarinus</name>
    <dbReference type="NCBI Taxonomy" id="1844966"/>
    <lineage>
        <taxon>Eukaryota</taxon>
        <taxon>Metazoa</taxon>
        <taxon>Spiralia</taxon>
        <taxon>Lophotrochozoa</taxon>
        <taxon>Platyhelminthes</taxon>
        <taxon>Monogenea</taxon>
        <taxon>Monopisthocotylea</taxon>
        <taxon>Dactylogyridea</taxon>
        <taxon>Ancyrocephalidae</taxon>
        <taxon>Cichlidogyrus</taxon>
    </lineage>
</organism>
<sequence length="105" mass="11310">NSVTTAQLLGKENELVIYDNSANSVPWSICIGNSTKNVLAVVATLGCAEQGLSWNGIQLSKTYINWNFVNFNSSCVSKCGLNRLSTCITRGPCIDGYVIQLSCSQ</sequence>
<comment type="caution">
    <text evidence="1">The sequence shown here is derived from an EMBL/GenBank/DDBJ whole genome shotgun (WGS) entry which is preliminary data.</text>
</comment>